<feature type="domain" description="Erythromycin biosynthesis protein CIII-like N-terminal" evidence="5">
    <location>
        <begin position="22"/>
        <end position="224"/>
    </location>
</feature>
<dbReference type="Gene3D" id="3.40.50.2000">
    <property type="entry name" value="Glycogen Phosphorylase B"/>
    <property type="match status" value="2"/>
</dbReference>
<dbReference type="InterPro" id="IPR050426">
    <property type="entry name" value="Glycosyltransferase_28"/>
</dbReference>
<evidence type="ECO:0000259" key="4">
    <source>
        <dbReference type="Pfam" id="PF06722"/>
    </source>
</evidence>
<evidence type="ECO:0000256" key="1">
    <source>
        <dbReference type="ARBA" id="ARBA00006962"/>
    </source>
</evidence>
<evidence type="ECO:0000256" key="3">
    <source>
        <dbReference type="ARBA" id="ARBA00022679"/>
    </source>
</evidence>
<name>A0ABS6YUV3_9ACTN</name>
<dbReference type="InterPro" id="IPR002213">
    <property type="entry name" value="UDP_glucos_trans"/>
</dbReference>
<organism evidence="6 7">
    <name type="scientific">Streptomyces anatolicus</name>
    <dbReference type="NCBI Taxonomy" id="2675858"/>
    <lineage>
        <taxon>Bacteria</taxon>
        <taxon>Bacillati</taxon>
        <taxon>Actinomycetota</taxon>
        <taxon>Actinomycetes</taxon>
        <taxon>Kitasatosporales</taxon>
        <taxon>Streptomycetaceae</taxon>
        <taxon>Streptomyces</taxon>
    </lineage>
</organism>
<accession>A0ABS6YUV3</accession>
<dbReference type="PANTHER" id="PTHR48050">
    <property type="entry name" value="STEROL 3-BETA-GLUCOSYLTRANSFERASE"/>
    <property type="match status" value="1"/>
</dbReference>
<feature type="domain" description="Erythromycin biosynthesis protein CIII-like C-terminal" evidence="4">
    <location>
        <begin position="241"/>
        <end position="384"/>
    </location>
</feature>
<dbReference type="RefSeq" id="WP_219691585.1">
    <property type="nucleotide sequence ID" value="NZ_WMBF01000454.1"/>
</dbReference>
<dbReference type="EMBL" id="WMBF01000454">
    <property type="protein sequence ID" value="MBW5425189.1"/>
    <property type="molecule type" value="Genomic_DNA"/>
</dbReference>
<dbReference type="Pfam" id="PF06722">
    <property type="entry name" value="EryCIII-like_C"/>
    <property type="match status" value="1"/>
</dbReference>
<dbReference type="SUPFAM" id="SSF53756">
    <property type="entry name" value="UDP-Glycosyltransferase/glycogen phosphorylase"/>
    <property type="match status" value="1"/>
</dbReference>
<protein>
    <submittedName>
        <fullName evidence="6">DUF1205 domain-containing protein</fullName>
    </submittedName>
</protein>
<evidence type="ECO:0000313" key="7">
    <source>
        <dbReference type="Proteomes" id="UP001197114"/>
    </source>
</evidence>
<comment type="similarity">
    <text evidence="1">Belongs to the glycosyltransferase 28 family.</text>
</comment>
<dbReference type="InterPro" id="IPR010610">
    <property type="entry name" value="EryCIII-like_C"/>
</dbReference>
<sequence>MRVLIITTPVPTHLTALAPLAWALRGAGHDVLVAGQPDVAPAARAAGLSCHVFGEPFAAHELLAVNLPEGARPIEAHGRPDAAALAGAVRPWIMHARYTAAAYAEFARSWRPDLILADRVDYGALITGGLLGVPVVQHRWGIDPIGESAWRIGQRTLGPLCARLGLPAGLPRPSLVLDPCPPGVQSPELTPGEPIRCVPSNGSGVLPAWAAAPPAGRRLLVTLGTISLELNGAPLLRTVLEACAGLPDTEVVAPVQAEHRADLGDIPAGVRVVDPVPLDLVLDHCAAVVHHGGTGTHLTATAFGLPQLVLPGLSDTFTVADRVVASGAGLSLDTADAQNDPAAVGAAVRRVLDDPSFAARAAELAESVRKMPAPAALVPALVDLARSGPRT</sequence>
<dbReference type="PANTHER" id="PTHR48050:SF13">
    <property type="entry name" value="STEROL 3-BETA-GLUCOSYLTRANSFERASE UGT80A2"/>
    <property type="match status" value="1"/>
</dbReference>
<keyword evidence="2" id="KW-0328">Glycosyltransferase</keyword>
<evidence type="ECO:0000256" key="2">
    <source>
        <dbReference type="ARBA" id="ARBA00022676"/>
    </source>
</evidence>
<gene>
    <name evidence="6" type="ORF">GKQ77_27125</name>
</gene>
<evidence type="ECO:0000313" key="6">
    <source>
        <dbReference type="EMBL" id="MBW5425189.1"/>
    </source>
</evidence>
<dbReference type="Proteomes" id="UP001197114">
    <property type="component" value="Unassembled WGS sequence"/>
</dbReference>
<keyword evidence="3" id="KW-0808">Transferase</keyword>
<evidence type="ECO:0000259" key="5">
    <source>
        <dbReference type="Pfam" id="PF21036"/>
    </source>
</evidence>
<reference evidence="6 7" key="1">
    <citation type="submission" date="2019-11" db="EMBL/GenBank/DDBJ databases">
        <authorList>
            <person name="Ay H."/>
        </authorList>
    </citation>
    <scope>NUCLEOTIDE SEQUENCE [LARGE SCALE GENOMIC DNA]</scope>
    <source>
        <strain evidence="6 7">BG9H</strain>
    </source>
</reference>
<dbReference type="CDD" id="cd03784">
    <property type="entry name" value="GT1_Gtf-like"/>
    <property type="match status" value="1"/>
</dbReference>
<dbReference type="InterPro" id="IPR048284">
    <property type="entry name" value="EryCIII-like_N"/>
</dbReference>
<comment type="caution">
    <text evidence="6">The sequence shown here is derived from an EMBL/GenBank/DDBJ whole genome shotgun (WGS) entry which is preliminary data.</text>
</comment>
<dbReference type="Pfam" id="PF21036">
    <property type="entry name" value="EryCIII-like_N"/>
    <property type="match status" value="1"/>
</dbReference>
<proteinExistence type="inferred from homology"/>
<keyword evidence="7" id="KW-1185">Reference proteome</keyword>